<keyword evidence="2" id="KW-1133">Transmembrane helix</keyword>
<sequence length="75" mass="8257">MILSLLVVVIGFAALISGIYEQSLLAMILGAGLMLIGWGVFRWRWHQQKSSKQPADRPAETPASSSDKNDDNQNN</sequence>
<dbReference type="Proteomes" id="UP000194450">
    <property type="component" value="Unassembled WGS sequence"/>
</dbReference>
<dbReference type="EMBL" id="FXWH01000001">
    <property type="protein sequence ID" value="SMQ66128.1"/>
    <property type="molecule type" value="Genomic_DNA"/>
</dbReference>
<gene>
    <name evidence="3" type="ORF">SAMN06297229_1446</name>
</gene>
<proteinExistence type="predicted"/>
<evidence type="ECO:0000256" key="2">
    <source>
        <dbReference type="SAM" id="Phobius"/>
    </source>
</evidence>
<dbReference type="AlphaFoldDB" id="A0A1Y6ETR1"/>
<keyword evidence="2" id="KW-0812">Transmembrane</keyword>
<organism evidence="3 4">
    <name type="scientific">Pseudidiomarina planktonica</name>
    <dbReference type="NCBI Taxonomy" id="1323738"/>
    <lineage>
        <taxon>Bacteria</taxon>
        <taxon>Pseudomonadati</taxon>
        <taxon>Pseudomonadota</taxon>
        <taxon>Gammaproteobacteria</taxon>
        <taxon>Alteromonadales</taxon>
        <taxon>Idiomarinaceae</taxon>
        <taxon>Pseudidiomarina</taxon>
    </lineage>
</organism>
<evidence type="ECO:0000313" key="4">
    <source>
        <dbReference type="Proteomes" id="UP000194450"/>
    </source>
</evidence>
<evidence type="ECO:0000313" key="3">
    <source>
        <dbReference type="EMBL" id="SMQ66128.1"/>
    </source>
</evidence>
<reference evidence="4" key="1">
    <citation type="submission" date="2017-04" db="EMBL/GenBank/DDBJ databases">
        <authorList>
            <person name="Varghese N."/>
            <person name="Submissions S."/>
        </authorList>
    </citation>
    <scope>NUCLEOTIDE SEQUENCE [LARGE SCALE GENOMIC DNA]</scope>
</reference>
<feature type="transmembrane region" description="Helical" evidence="2">
    <location>
        <begin position="23"/>
        <end position="41"/>
    </location>
</feature>
<name>A0A1Y6ETR1_9GAMM</name>
<dbReference type="RefSeq" id="WP_086434512.1">
    <property type="nucleotide sequence ID" value="NZ_FXWH01000001.1"/>
</dbReference>
<keyword evidence="2" id="KW-0472">Membrane</keyword>
<evidence type="ECO:0000256" key="1">
    <source>
        <dbReference type="SAM" id="MobiDB-lite"/>
    </source>
</evidence>
<keyword evidence="4" id="KW-1185">Reference proteome</keyword>
<protein>
    <submittedName>
        <fullName evidence="3">Uncharacterized protein</fullName>
    </submittedName>
</protein>
<feature type="region of interest" description="Disordered" evidence="1">
    <location>
        <begin position="49"/>
        <end position="75"/>
    </location>
</feature>
<accession>A0A1Y6ETR1</accession>